<dbReference type="EMBL" id="BDQE01000121">
    <property type="protein sequence ID" value="GBH22833.1"/>
    <property type="molecule type" value="Genomic_RNA"/>
</dbReference>
<name>A0A2V0RBU5_9ZZZZ</name>
<reference evidence="1" key="1">
    <citation type="submission" date="2017-04" db="EMBL/GenBank/DDBJ databases">
        <title>Unveiling RNA virosphere associated with marine microorganisms.</title>
        <authorList>
            <person name="Urayama S."/>
            <person name="Takaki Y."/>
            <person name="Nishi S."/>
            <person name="Yoshida Y."/>
            <person name="Deguchi S."/>
            <person name="Takai K."/>
            <person name="Nunoura T."/>
        </authorList>
    </citation>
    <scope>NUCLEOTIDE SEQUENCE</scope>
</reference>
<accession>A0A2V0RBU5</accession>
<evidence type="ECO:0000313" key="1">
    <source>
        <dbReference type="EMBL" id="GBH22833.1"/>
    </source>
</evidence>
<dbReference type="AlphaFoldDB" id="A0A2V0RBU5"/>
<comment type="caution">
    <text evidence="1">The sequence shown here is derived from an EMBL/GenBank/DDBJ whole genome shotgun (WGS) entry which is preliminary data.</text>
</comment>
<organism evidence="1">
    <name type="scientific">viral metagenome</name>
    <dbReference type="NCBI Taxonomy" id="1070528"/>
    <lineage>
        <taxon>unclassified sequences</taxon>
        <taxon>metagenomes</taxon>
        <taxon>organismal metagenomes</taxon>
    </lineage>
</organism>
<proteinExistence type="predicted"/>
<sequence>MSMSLINGVRPFASTSIRRLFASAPGNIQRAKSAVAGLARSDAGKAAGVSVVVTAVYNLVSSNIARSAAELELQQLSIGALSLLAPSELGGSCPGDPYISKMRMERMQQFASTSAALMDAEGWALFQRAVAGMSYCGARARLASPGDQIADVAFAMTAALVETDDFTNAQAPADTGMGVTETVGGTQTLE</sequence>
<protein>
    <submittedName>
        <fullName evidence="1">Uncharacterized protein</fullName>
    </submittedName>
</protein>